<name>A0A5D4R1P7_9BACI</name>
<dbReference type="RefSeq" id="WP_148976626.1">
    <property type="nucleotide sequence ID" value="NZ_JBNIKU010000002.1"/>
</dbReference>
<dbReference type="Proteomes" id="UP000322139">
    <property type="component" value="Unassembled WGS sequence"/>
</dbReference>
<dbReference type="AlphaFoldDB" id="A0A5D4R1P7"/>
<gene>
    <name evidence="2" type="ORF">FZD51_21545</name>
</gene>
<reference evidence="2 3" key="1">
    <citation type="submission" date="2019-08" db="EMBL/GenBank/DDBJ databases">
        <title>Bacillus genomes from the desert of Cuatro Cienegas, Coahuila.</title>
        <authorList>
            <person name="Olmedo-Alvarez G."/>
        </authorList>
    </citation>
    <scope>NUCLEOTIDE SEQUENCE [LARGE SCALE GENOMIC DNA]</scope>
    <source>
        <strain evidence="2 3">CH446_14T</strain>
    </source>
</reference>
<sequence length="64" mass="7458">MYKDPELALHRLKFFSAVLFLLFIIISILTGNWKFMAAAAWSIGIVYLSTYGSIQRQMEKQTRE</sequence>
<evidence type="ECO:0000313" key="2">
    <source>
        <dbReference type="EMBL" id="TYS44131.1"/>
    </source>
</evidence>
<feature type="transmembrane region" description="Helical" evidence="1">
    <location>
        <begin position="12"/>
        <end position="29"/>
    </location>
</feature>
<keyword evidence="1" id="KW-0472">Membrane</keyword>
<organism evidence="2 3">
    <name type="scientific">Bacillus infantis</name>
    <dbReference type="NCBI Taxonomy" id="324767"/>
    <lineage>
        <taxon>Bacteria</taxon>
        <taxon>Bacillati</taxon>
        <taxon>Bacillota</taxon>
        <taxon>Bacilli</taxon>
        <taxon>Bacillales</taxon>
        <taxon>Bacillaceae</taxon>
        <taxon>Bacillus</taxon>
    </lineage>
</organism>
<evidence type="ECO:0000313" key="3">
    <source>
        <dbReference type="Proteomes" id="UP000322139"/>
    </source>
</evidence>
<dbReference type="EMBL" id="VTER01000013">
    <property type="protein sequence ID" value="TYS44131.1"/>
    <property type="molecule type" value="Genomic_DNA"/>
</dbReference>
<evidence type="ECO:0000256" key="1">
    <source>
        <dbReference type="SAM" id="Phobius"/>
    </source>
</evidence>
<accession>A0A5D4R1P7</accession>
<keyword evidence="1" id="KW-0812">Transmembrane</keyword>
<proteinExistence type="predicted"/>
<feature type="transmembrane region" description="Helical" evidence="1">
    <location>
        <begin position="35"/>
        <end position="54"/>
    </location>
</feature>
<protein>
    <submittedName>
        <fullName evidence="2">Uncharacterized protein</fullName>
    </submittedName>
</protein>
<keyword evidence="1" id="KW-1133">Transmembrane helix</keyword>
<comment type="caution">
    <text evidence="2">The sequence shown here is derived from an EMBL/GenBank/DDBJ whole genome shotgun (WGS) entry which is preliminary data.</text>
</comment>